<accession>A0A401Q1U6</accession>
<sequence length="94" mass="10366">MEYSASVCCHLKRQVCELKKRAQIAREKARTGREPPGMVGDPGRGVVLEISGTFSTLNTGDDEGCRPADQGDYILSTSHPVQTNFTFSRVQYTN</sequence>
<evidence type="ECO:0000313" key="2">
    <source>
        <dbReference type="Proteomes" id="UP000288216"/>
    </source>
</evidence>
<proteinExistence type="predicted"/>
<evidence type="ECO:0000313" key="1">
    <source>
        <dbReference type="EMBL" id="GCB79338.1"/>
    </source>
</evidence>
<keyword evidence="2" id="KW-1185">Reference proteome</keyword>
<dbReference type="Proteomes" id="UP000288216">
    <property type="component" value="Unassembled WGS sequence"/>
</dbReference>
<dbReference type="AlphaFoldDB" id="A0A401Q1U6"/>
<name>A0A401Q1U6_SCYTO</name>
<organism evidence="1 2">
    <name type="scientific">Scyliorhinus torazame</name>
    <name type="common">Cloudy catshark</name>
    <name type="synonym">Catulus torazame</name>
    <dbReference type="NCBI Taxonomy" id="75743"/>
    <lineage>
        <taxon>Eukaryota</taxon>
        <taxon>Metazoa</taxon>
        <taxon>Chordata</taxon>
        <taxon>Craniata</taxon>
        <taxon>Vertebrata</taxon>
        <taxon>Chondrichthyes</taxon>
        <taxon>Elasmobranchii</taxon>
        <taxon>Galeomorphii</taxon>
        <taxon>Galeoidea</taxon>
        <taxon>Carcharhiniformes</taxon>
        <taxon>Scyliorhinidae</taxon>
        <taxon>Scyliorhinus</taxon>
    </lineage>
</organism>
<protein>
    <submittedName>
        <fullName evidence="1">Uncharacterized protein</fullName>
    </submittedName>
</protein>
<comment type="caution">
    <text evidence="1">The sequence shown here is derived from an EMBL/GenBank/DDBJ whole genome shotgun (WGS) entry which is preliminary data.</text>
</comment>
<dbReference type="EMBL" id="BFAA01017285">
    <property type="protein sequence ID" value="GCB79338.1"/>
    <property type="molecule type" value="Genomic_DNA"/>
</dbReference>
<reference evidence="1 2" key="1">
    <citation type="journal article" date="2018" name="Nat. Ecol. Evol.">
        <title>Shark genomes provide insights into elasmobranch evolution and the origin of vertebrates.</title>
        <authorList>
            <person name="Hara Y"/>
            <person name="Yamaguchi K"/>
            <person name="Onimaru K"/>
            <person name="Kadota M"/>
            <person name="Koyanagi M"/>
            <person name="Keeley SD"/>
            <person name="Tatsumi K"/>
            <person name="Tanaka K"/>
            <person name="Motone F"/>
            <person name="Kageyama Y"/>
            <person name="Nozu R"/>
            <person name="Adachi N"/>
            <person name="Nishimura O"/>
            <person name="Nakagawa R"/>
            <person name="Tanegashima C"/>
            <person name="Kiyatake I"/>
            <person name="Matsumoto R"/>
            <person name="Murakumo K"/>
            <person name="Nishida K"/>
            <person name="Terakita A"/>
            <person name="Kuratani S"/>
            <person name="Sato K"/>
            <person name="Hyodo S Kuraku.S."/>
        </authorList>
    </citation>
    <scope>NUCLEOTIDE SEQUENCE [LARGE SCALE GENOMIC DNA]</scope>
</reference>
<gene>
    <name evidence="1" type="ORF">scyTo_0020772</name>
</gene>